<dbReference type="PRINTS" id="PR00039">
    <property type="entry name" value="HTHLYSR"/>
</dbReference>
<dbReference type="SUPFAM" id="SSF53850">
    <property type="entry name" value="Periplasmic binding protein-like II"/>
    <property type="match status" value="1"/>
</dbReference>
<protein>
    <submittedName>
        <fullName evidence="6">LysR family transcriptional regulator</fullName>
    </submittedName>
</protein>
<organism evidence="6 7">
    <name type="scientific">Photobacterium sanctipauli</name>
    <dbReference type="NCBI Taxonomy" id="1342794"/>
    <lineage>
        <taxon>Bacteria</taxon>
        <taxon>Pseudomonadati</taxon>
        <taxon>Pseudomonadota</taxon>
        <taxon>Gammaproteobacteria</taxon>
        <taxon>Vibrionales</taxon>
        <taxon>Vibrionaceae</taxon>
        <taxon>Photobacterium</taxon>
    </lineage>
</organism>
<dbReference type="PANTHER" id="PTHR30126:SF99">
    <property type="entry name" value="TRANSCRIPTIONAL REGULATOR LYSR FAMILY"/>
    <property type="match status" value="1"/>
</dbReference>
<keyword evidence="2" id="KW-0805">Transcription regulation</keyword>
<evidence type="ECO:0000313" key="6">
    <source>
        <dbReference type="EMBL" id="PSW20104.1"/>
    </source>
</evidence>
<comment type="caution">
    <text evidence="6">The sequence shown here is derived from an EMBL/GenBank/DDBJ whole genome shotgun (WGS) entry which is preliminary data.</text>
</comment>
<evidence type="ECO:0000313" key="7">
    <source>
        <dbReference type="Proteomes" id="UP000241771"/>
    </source>
</evidence>
<dbReference type="OrthoDB" id="5289754at2"/>
<dbReference type="Gene3D" id="3.40.190.290">
    <property type="match status" value="1"/>
</dbReference>
<evidence type="ECO:0000256" key="2">
    <source>
        <dbReference type="ARBA" id="ARBA00023015"/>
    </source>
</evidence>
<dbReference type="Pfam" id="PF00126">
    <property type="entry name" value="HTH_1"/>
    <property type="match status" value="1"/>
</dbReference>
<keyword evidence="7" id="KW-1185">Reference proteome</keyword>
<dbReference type="GO" id="GO:0003700">
    <property type="term" value="F:DNA-binding transcription factor activity"/>
    <property type="evidence" value="ECO:0007669"/>
    <property type="project" value="InterPro"/>
</dbReference>
<dbReference type="PANTHER" id="PTHR30126">
    <property type="entry name" value="HTH-TYPE TRANSCRIPTIONAL REGULATOR"/>
    <property type="match status" value="1"/>
</dbReference>
<reference evidence="6 7" key="1">
    <citation type="submission" date="2018-01" db="EMBL/GenBank/DDBJ databases">
        <title>Whole genome sequencing of Histamine producing bacteria.</title>
        <authorList>
            <person name="Butler K."/>
        </authorList>
    </citation>
    <scope>NUCLEOTIDE SEQUENCE [LARGE SCALE GENOMIC DNA]</scope>
    <source>
        <strain evidence="6 7">DSM 100436</strain>
    </source>
</reference>
<evidence type="ECO:0000256" key="4">
    <source>
        <dbReference type="ARBA" id="ARBA00023163"/>
    </source>
</evidence>
<dbReference type="EMBL" id="PYMA01000004">
    <property type="protein sequence ID" value="PSW20104.1"/>
    <property type="molecule type" value="Genomic_DNA"/>
</dbReference>
<dbReference type="CDD" id="cd05466">
    <property type="entry name" value="PBP2_LTTR_substrate"/>
    <property type="match status" value="1"/>
</dbReference>
<dbReference type="Gene3D" id="1.10.10.10">
    <property type="entry name" value="Winged helix-like DNA-binding domain superfamily/Winged helix DNA-binding domain"/>
    <property type="match status" value="1"/>
</dbReference>
<evidence type="ECO:0000256" key="1">
    <source>
        <dbReference type="ARBA" id="ARBA00009437"/>
    </source>
</evidence>
<dbReference type="Proteomes" id="UP000241771">
    <property type="component" value="Unassembled WGS sequence"/>
</dbReference>
<dbReference type="InterPro" id="IPR036390">
    <property type="entry name" value="WH_DNA-bd_sf"/>
</dbReference>
<dbReference type="SUPFAM" id="SSF46785">
    <property type="entry name" value="Winged helix' DNA-binding domain"/>
    <property type="match status" value="1"/>
</dbReference>
<comment type="similarity">
    <text evidence="1">Belongs to the LysR transcriptional regulatory family.</text>
</comment>
<dbReference type="GO" id="GO:0000976">
    <property type="term" value="F:transcription cis-regulatory region binding"/>
    <property type="evidence" value="ECO:0007669"/>
    <property type="project" value="TreeGrafter"/>
</dbReference>
<name>A0A2T3NV04_9GAMM</name>
<dbReference type="InterPro" id="IPR005119">
    <property type="entry name" value="LysR_subst-bd"/>
</dbReference>
<dbReference type="PROSITE" id="PS50931">
    <property type="entry name" value="HTH_LYSR"/>
    <property type="match status" value="1"/>
</dbReference>
<dbReference type="InterPro" id="IPR036388">
    <property type="entry name" value="WH-like_DNA-bd_sf"/>
</dbReference>
<dbReference type="AlphaFoldDB" id="A0A2T3NV04"/>
<proteinExistence type="inferred from homology"/>
<accession>A0A2T3NV04</accession>
<dbReference type="RefSeq" id="WP_036825058.1">
    <property type="nucleotide sequence ID" value="NZ_JGVO01000600.1"/>
</dbReference>
<evidence type="ECO:0000256" key="3">
    <source>
        <dbReference type="ARBA" id="ARBA00023125"/>
    </source>
</evidence>
<dbReference type="Pfam" id="PF03466">
    <property type="entry name" value="LysR_substrate"/>
    <property type="match status" value="1"/>
</dbReference>
<sequence>MLNTQWLNTFLVLVETGHFTHTAEKLFMTQPGVSQHIKKLEAQTGTLLLKRIGKRFELTPAGESLYRYGVQRQSDDMQLLKSLVEDEPYRGECYIACSGSLAMFLYPLFLAHQKEHNELSIHLEAAPNRVVIENLKSNQTELGIVTQPVSDPNIDQEEIGVESLCLVVPSTYPSDTFSMEALYQFGFISHPDGKHYLQQIHQANTDDAFDFNKVTINGYINQLSQILLPVSQGLGFTVLPEKAVTSFPSPSEIKTIPLPTPVTQKLFLIKKKHRKLGKRYQFFISKIRSTL</sequence>
<keyword evidence="4" id="KW-0804">Transcription</keyword>
<dbReference type="InterPro" id="IPR000847">
    <property type="entry name" value="LysR_HTH_N"/>
</dbReference>
<keyword evidence="3" id="KW-0238">DNA-binding</keyword>
<feature type="domain" description="HTH lysR-type" evidence="5">
    <location>
        <begin position="2"/>
        <end position="59"/>
    </location>
</feature>
<evidence type="ECO:0000259" key="5">
    <source>
        <dbReference type="PROSITE" id="PS50931"/>
    </source>
</evidence>
<gene>
    <name evidence="6" type="ORF">C9I98_08575</name>
</gene>